<evidence type="ECO:0000256" key="2">
    <source>
        <dbReference type="SAM" id="SignalP"/>
    </source>
</evidence>
<accession>A0A919VPG5</accession>
<dbReference type="EMBL" id="BOQL01000036">
    <property type="protein sequence ID" value="GIM71321.1"/>
    <property type="molecule type" value="Genomic_DNA"/>
</dbReference>
<feature type="region of interest" description="Disordered" evidence="1">
    <location>
        <begin position="1"/>
        <end position="62"/>
    </location>
</feature>
<evidence type="ECO:0000256" key="1">
    <source>
        <dbReference type="SAM" id="MobiDB-lite"/>
    </source>
</evidence>
<name>A0A919VPG5_9ACTN</name>
<proteinExistence type="predicted"/>
<comment type="caution">
    <text evidence="3">The sequence shown here is derived from an EMBL/GenBank/DDBJ whole genome shotgun (WGS) entry which is preliminary data.</text>
</comment>
<protein>
    <submittedName>
        <fullName evidence="3">Uncharacterized protein</fullName>
    </submittedName>
</protein>
<keyword evidence="2" id="KW-0732">Signal</keyword>
<sequence length="62" mass="6037">MGQTKARAWAGTAGSSTATAAVSAPSAAVTPGNLIATPPHHDRLGCYRAGPGGGDPAHRGLD</sequence>
<dbReference type="AlphaFoldDB" id="A0A919VPG5"/>
<feature type="compositionally biased region" description="Low complexity" evidence="1">
    <location>
        <begin position="10"/>
        <end position="31"/>
    </location>
</feature>
<feature type="chain" id="PRO_5038403424" evidence="2">
    <location>
        <begin position="21"/>
        <end position="62"/>
    </location>
</feature>
<reference evidence="3" key="1">
    <citation type="submission" date="2021-03" db="EMBL/GenBank/DDBJ databases">
        <title>Whole genome shotgun sequence of Actinoplanes auranticolor NBRC 12245.</title>
        <authorList>
            <person name="Komaki H."/>
            <person name="Tamura T."/>
        </authorList>
    </citation>
    <scope>NUCLEOTIDE SEQUENCE</scope>
    <source>
        <strain evidence="3">NBRC 12245</strain>
    </source>
</reference>
<gene>
    <name evidence="3" type="ORF">Aau02nite_45420</name>
</gene>
<keyword evidence="4" id="KW-1185">Reference proteome</keyword>
<evidence type="ECO:0000313" key="4">
    <source>
        <dbReference type="Proteomes" id="UP000681340"/>
    </source>
</evidence>
<feature type="signal peptide" evidence="2">
    <location>
        <begin position="1"/>
        <end position="20"/>
    </location>
</feature>
<dbReference type="Proteomes" id="UP000681340">
    <property type="component" value="Unassembled WGS sequence"/>
</dbReference>
<organism evidence="3 4">
    <name type="scientific">Actinoplanes auranticolor</name>
    <dbReference type="NCBI Taxonomy" id="47988"/>
    <lineage>
        <taxon>Bacteria</taxon>
        <taxon>Bacillati</taxon>
        <taxon>Actinomycetota</taxon>
        <taxon>Actinomycetes</taxon>
        <taxon>Micromonosporales</taxon>
        <taxon>Micromonosporaceae</taxon>
        <taxon>Actinoplanes</taxon>
    </lineage>
</organism>
<evidence type="ECO:0000313" key="3">
    <source>
        <dbReference type="EMBL" id="GIM71321.1"/>
    </source>
</evidence>